<dbReference type="EMBL" id="JBBKAJ010000022">
    <property type="protein sequence ID" value="MEJ8632631.1"/>
    <property type="molecule type" value="Genomic_DNA"/>
</dbReference>
<name>A0ACC6PMR9_9ACTN</name>
<evidence type="ECO:0000313" key="1">
    <source>
        <dbReference type="EMBL" id="MEJ8632631.1"/>
    </source>
</evidence>
<sequence>MKPPTDSPSTPPLPQSDLGRRVAHRREELGLTWADVAQRAGCVPGYIEYVEQRSAVPDIGFLLRLSDALETSVAELTGGLANIPPGHGQAVRNPQFIELDHAECRALLSAYGIGRLAVSTPDGPEILPLNYCVDDEDIAFRTAPDSAAASADGHDAAFEMDHIDDVMSEGWSVLMVGTAHAVTAPHAVRRLNELAHSAPWAGGDDRALWITLTPRRITGRRIAAEPGQSS</sequence>
<dbReference type="Proteomes" id="UP001377168">
    <property type="component" value="Unassembled WGS sequence"/>
</dbReference>
<evidence type="ECO:0000313" key="2">
    <source>
        <dbReference type="Proteomes" id="UP001377168"/>
    </source>
</evidence>
<proteinExistence type="predicted"/>
<accession>A0ACC6PMR9</accession>
<comment type="caution">
    <text evidence="1">The sequence shown here is derived from an EMBL/GenBank/DDBJ whole genome shotgun (WGS) entry which is preliminary data.</text>
</comment>
<protein>
    <submittedName>
        <fullName evidence="1">Pyridoxamine 5'-phosphate oxidase family protein</fullName>
    </submittedName>
</protein>
<gene>
    <name evidence="1" type="ORF">WKI67_04340</name>
</gene>
<reference evidence="1" key="1">
    <citation type="submission" date="2024-03" db="EMBL/GenBank/DDBJ databases">
        <title>Novel Streptomyces species of biotechnological and ecological value are a feature of Machair soil.</title>
        <authorList>
            <person name="Prole J.R."/>
            <person name="Goodfellow M."/>
            <person name="Allenby N."/>
            <person name="Ward A.C."/>
        </authorList>
    </citation>
    <scope>NUCLEOTIDE SEQUENCE</scope>
    <source>
        <strain evidence="1">MS2.AVA.5</strain>
    </source>
</reference>
<organism evidence="1 2">
    <name type="scientific">Streptomyces achmelvichensis</name>
    <dbReference type="NCBI Taxonomy" id="3134111"/>
    <lineage>
        <taxon>Bacteria</taxon>
        <taxon>Bacillati</taxon>
        <taxon>Actinomycetota</taxon>
        <taxon>Actinomycetes</taxon>
        <taxon>Kitasatosporales</taxon>
        <taxon>Streptomycetaceae</taxon>
        <taxon>Streptomyces</taxon>
    </lineage>
</organism>
<keyword evidence="2" id="KW-1185">Reference proteome</keyword>